<dbReference type="Gene3D" id="1.25.40.320">
    <property type="entry name" value="Peptidase M1, leukotriene A4 hydrolase/aminopeptidase C-terminal domain"/>
    <property type="match status" value="1"/>
</dbReference>
<evidence type="ECO:0000313" key="9">
    <source>
        <dbReference type="EMBL" id="KAG8595957.1"/>
    </source>
</evidence>
<evidence type="ECO:0000256" key="2">
    <source>
        <dbReference type="ARBA" id="ARBA00010136"/>
    </source>
</evidence>
<accession>A0AAV7DH93</accession>
<organism evidence="9 10">
    <name type="scientific">Engystomops pustulosus</name>
    <name type="common">Tungara frog</name>
    <name type="synonym">Physalaemus pustulosus</name>
    <dbReference type="NCBI Taxonomy" id="76066"/>
    <lineage>
        <taxon>Eukaryota</taxon>
        <taxon>Metazoa</taxon>
        <taxon>Chordata</taxon>
        <taxon>Craniata</taxon>
        <taxon>Vertebrata</taxon>
        <taxon>Euteleostomi</taxon>
        <taxon>Amphibia</taxon>
        <taxon>Batrachia</taxon>
        <taxon>Anura</taxon>
        <taxon>Neobatrachia</taxon>
        <taxon>Hyloidea</taxon>
        <taxon>Leptodactylidae</taxon>
        <taxon>Leiuperinae</taxon>
        <taxon>Engystomops</taxon>
    </lineage>
</organism>
<evidence type="ECO:0000256" key="3">
    <source>
        <dbReference type="ARBA" id="ARBA00022670"/>
    </source>
</evidence>
<dbReference type="SUPFAM" id="SSF48371">
    <property type="entry name" value="ARM repeat"/>
    <property type="match status" value="1"/>
</dbReference>
<dbReference type="GO" id="GO:0070006">
    <property type="term" value="F:metalloaminopeptidase activity"/>
    <property type="evidence" value="ECO:0007669"/>
    <property type="project" value="InterPro"/>
</dbReference>
<dbReference type="InterPro" id="IPR038502">
    <property type="entry name" value="M1_LTA-4_hydro/amino_C_sf"/>
</dbReference>
<dbReference type="SMART" id="SM01263">
    <property type="entry name" value="Leuk-A4-hydro_C"/>
    <property type="match status" value="1"/>
</dbReference>
<keyword evidence="3" id="KW-0645">Protease</keyword>
<keyword evidence="4" id="KW-0479">Metal-binding</keyword>
<comment type="caution">
    <text evidence="9">The sequence shown here is derived from an EMBL/GenBank/DDBJ whole genome shotgun (WGS) entry which is preliminary data.</text>
</comment>
<evidence type="ECO:0000256" key="1">
    <source>
        <dbReference type="ARBA" id="ARBA00001947"/>
    </source>
</evidence>
<sequence length="148" mass="17068">MTLFLEGRTLTIGLQTETPSVKRKWSIILVSAVTIVPDQLILLLDLLLEEKKICGKTLQCLKKTYNLQEQDAEVRHRWCELVIKHKYTTSYNDVEAFLLQDQAMGVYLYGELMVNEDARQQELAHRCFAAVRDQMDVSCVKVVGEMLF</sequence>
<dbReference type="AlphaFoldDB" id="A0AAV7DH93"/>
<protein>
    <recommendedName>
        <fullName evidence="8">Peptidase M1 leukotriene A4 hydrolase/aminopeptidase C-terminal domain-containing protein</fullName>
    </recommendedName>
</protein>
<keyword evidence="10" id="KW-1185">Reference proteome</keyword>
<comment type="similarity">
    <text evidence="2">Belongs to the peptidase M1 family.</text>
</comment>
<evidence type="ECO:0000313" key="10">
    <source>
        <dbReference type="Proteomes" id="UP000824782"/>
    </source>
</evidence>
<keyword evidence="7" id="KW-0482">Metalloprotease</keyword>
<comment type="cofactor">
    <cofactor evidence="1">
        <name>Zn(2+)</name>
        <dbReference type="ChEBI" id="CHEBI:29105"/>
    </cofactor>
</comment>
<evidence type="ECO:0000256" key="6">
    <source>
        <dbReference type="ARBA" id="ARBA00022833"/>
    </source>
</evidence>
<evidence type="ECO:0000256" key="7">
    <source>
        <dbReference type="ARBA" id="ARBA00023049"/>
    </source>
</evidence>
<dbReference type="Pfam" id="PF09127">
    <property type="entry name" value="Leuk-A4-hydro_C"/>
    <property type="match status" value="1"/>
</dbReference>
<feature type="domain" description="Peptidase M1 leukotriene A4 hydrolase/aminopeptidase C-terminal" evidence="8">
    <location>
        <begin position="18"/>
        <end position="147"/>
    </location>
</feature>
<dbReference type="InterPro" id="IPR016024">
    <property type="entry name" value="ARM-type_fold"/>
</dbReference>
<dbReference type="GO" id="GO:0005730">
    <property type="term" value="C:nucleolus"/>
    <property type="evidence" value="ECO:0007669"/>
    <property type="project" value="InterPro"/>
</dbReference>
<reference evidence="9" key="1">
    <citation type="thesis" date="2020" institute="ProQuest LLC" country="789 East Eisenhower Parkway, Ann Arbor, MI, USA">
        <title>Comparative Genomics and Chromosome Evolution.</title>
        <authorList>
            <person name="Mudd A.B."/>
        </authorList>
    </citation>
    <scope>NUCLEOTIDE SEQUENCE</scope>
    <source>
        <strain evidence="9">237g6f4</strain>
        <tissue evidence="9">Blood</tissue>
    </source>
</reference>
<dbReference type="PANTHER" id="PTHR46627">
    <property type="entry name" value="AMINOPEPTIDASE O"/>
    <property type="match status" value="1"/>
</dbReference>
<keyword evidence="6" id="KW-0862">Zinc</keyword>
<keyword evidence="5" id="KW-0378">Hydrolase</keyword>
<gene>
    <name evidence="9" type="ORF">GDO81_001686</name>
</gene>
<dbReference type="GO" id="GO:0008270">
    <property type="term" value="F:zinc ion binding"/>
    <property type="evidence" value="ECO:0007669"/>
    <property type="project" value="InterPro"/>
</dbReference>
<dbReference type="InterPro" id="IPR033577">
    <property type="entry name" value="AOPep"/>
</dbReference>
<dbReference type="GO" id="GO:0006508">
    <property type="term" value="P:proteolysis"/>
    <property type="evidence" value="ECO:0007669"/>
    <property type="project" value="UniProtKB-KW"/>
</dbReference>
<dbReference type="PANTHER" id="PTHR46627:SF1">
    <property type="entry name" value="AMINOPEPTIDASE O"/>
    <property type="match status" value="1"/>
</dbReference>
<dbReference type="InterPro" id="IPR015211">
    <property type="entry name" value="Peptidase_M1_C"/>
</dbReference>
<evidence type="ECO:0000259" key="8">
    <source>
        <dbReference type="SMART" id="SM01263"/>
    </source>
</evidence>
<evidence type="ECO:0000256" key="5">
    <source>
        <dbReference type="ARBA" id="ARBA00022801"/>
    </source>
</evidence>
<name>A0AAV7DH93_ENGPU</name>
<dbReference type="EMBL" id="WNYA01000001">
    <property type="protein sequence ID" value="KAG8595957.1"/>
    <property type="molecule type" value="Genomic_DNA"/>
</dbReference>
<proteinExistence type="inferred from homology"/>
<evidence type="ECO:0000256" key="4">
    <source>
        <dbReference type="ARBA" id="ARBA00022723"/>
    </source>
</evidence>
<dbReference type="Proteomes" id="UP000824782">
    <property type="component" value="Unassembled WGS sequence"/>
</dbReference>